<dbReference type="AlphaFoldDB" id="A0A7I9V2U1"/>
<dbReference type="InterPro" id="IPR012349">
    <property type="entry name" value="Split_barrel_FMN-bd"/>
</dbReference>
<keyword evidence="2" id="KW-1185">Reference proteome</keyword>
<dbReference type="Proteomes" id="UP000444980">
    <property type="component" value="Unassembled WGS sequence"/>
</dbReference>
<dbReference type="RefSeq" id="WP_161928635.1">
    <property type="nucleotide sequence ID" value="NZ_BJOU01000019.1"/>
</dbReference>
<dbReference type="Gene3D" id="2.30.110.10">
    <property type="entry name" value="Electron Transport, Fmn-binding Protein, Chain A"/>
    <property type="match status" value="1"/>
</dbReference>
<dbReference type="EMBL" id="BJOU01000019">
    <property type="protein sequence ID" value="GED99350.1"/>
    <property type="molecule type" value="Genomic_DNA"/>
</dbReference>
<dbReference type="OrthoDB" id="5186446at2"/>
<comment type="caution">
    <text evidence="1">The sequence shown here is derived from an EMBL/GenBank/DDBJ whole genome shotgun (WGS) entry which is preliminary data.</text>
</comment>
<evidence type="ECO:0000313" key="1">
    <source>
        <dbReference type="EMBL" id="GED99350.1"/>
    </source>
</evidence>
<evidence type="ECO:0000313" key="2">
    <source>
        <dbReference type="Proteomes" id="UP000444980"/>
    </source>
</evidence>
<reference evidence="2" key="1">
    <citation type="submission" date="2019-06" db="EMBL/GenBank/DDBJ databases">
        <title>Gordonia isolated from sludge of a wastewater treatment plant.</title>
        <authorList>
            <person name="Tamura T."/>
            <person name="Aoyama K."/>
            <person name="Kang Y."/>
            <person name="Saito S."/>
            <person name="Akiyama N."/>
            <person name="Yazawa K."/>
            <person name="Gonoi T."/>
            <person name="Mikami Y."/>
        </authorList>
    </citation>
    <scope>NUCLEOTIDE SEQUENCE [LARGE SCALE GENOMIC DNA]</scope>
    <source>
        <strain evidence="2">NBRC 107697</strain>
    </source>
</reference>
<name>A0A7I9V2U1_9ACTN</name>
<dbReference type="GO" id="GO:0016491">
    <property type="term" value="F:oxidoreductase activity"/>
    <property type="evidence" value="ECO:0007669"/>
    <property type="project" value="InterPro"/>
</dbReference>
<dbReference type="Pfam" id="PF04075">
    <property type="entry name" value="F420H2_quin_red"/>
    <property type="match status" value="1"/>
</dbReference>
<dbReference type="SUPFAM" id="SSF50475">
    <property type="entry name" value="FMN-binding split barrel"/>
    <property type="match status" value="1"/>
</dbReference>
<accession>A0A7I9V2U1</accession>
<protein>
    <submittedName>
        <fullName evidence="1">Nitroreductase</fullName>
    </submittedName>
</protein>
<gene>
    <name evidence="1" type="ORF">nbrc107697_33890</name>
</gene>
<proteinExistence type="predicted"/>
<dbReference type="InterPro" id="IPR004378">
    <property type="entry name" value="F420H2_quin_Rdtase"/>
</dbReference>
<sequence length="148" mass="16297">MSQHTHYIAPGAVDRAFNGVVRWLTERGVNLAGSQALTVAGRVSGRPQTIPVNLLTLDGSQYLVAVRGETDWVRNARAARRVELRRGRRRRDVGLTEVAVDDRARIIATYLDKWGWEVGRFLPAGVTPDSSVEELAGVAHLIPVFAVE</sequence>
<organism evidence="1 2">
    <name type="scientific">Gordonia crocea</name>
    <dbReference type="NCBI Taxonomy" id="589162"/>
    <lineage>
        <taxon>Bacteria</taxon>
        <taxon>Bacillati</taxon>
        <taxon>Actinomycetota</taxon>
        <taxon>Actinomycetes</taxon>
        <taxon>Mycobacteriales</taxon>
        <taxon>Gordoniaceae</taxon>
        <taxon>Gordonia</taxon>
    </lineage>
</organism>